<dbReference type="PANTHER" id="PTHR42959:SF1">
    <property type="entry name" value="CARBAMOYLTRANSFERASE HYPF"/>
    <property type="match status" value="1"/>
</dbReference>
<comment type="catalytic activity">
    <reaction evidence="10 12">
        <text>an acyl phosphate + H2O = a carboxylate + phosphate + H(+)</text>
        <dbReference type="Rhea" id="RHEA:14965"/>
        <dbReference type="ChEBI" id="CHEBI:15377"/>
        <dbReference type="ChEBI" id="CHEBI:15378"/>
        <dbReference type="ChEBI" id="CHEBI:29067"/>
        <dbReference type="ChEBI" id="CHEBI:43474"/>
        <dbReference type="ChEBI" id="CHEBI:59918"/>
        <dbReference type="EC" id="3.6.1.7"/>
    </reaction>
</comment>
<dbReference type="Pfam" id="PF22521">
    <property type="entry name" value="HypF_C_2"/>
    <property type="match status" value="1"/>
</dbReference>
<dbReference type="EC" id="3.6.1.7" evidence="4 12"/>
<dbReference type="Pfam" id="PF07503">
    <property type="entry name" value="zf-HYPF"/>
    <property type="match status" value="2"/>
</dbReference>
<evidence type="ECO:0000259" key="14">
    <source>
        <dbReference type="PROSITE" id="PS51163"/>
    </source>
</evidence>
<dbReference type="Gene3D" id="3.30.110.120">
    <property type="match status" value="1"/>
</dbReference>
<dbReference type="InterPro" id="IPR004421">
    <property type="entry name" value="Carbamoyltransferase_HypF"/>
</dbReference>
<evidence type="ECO:0000256" key="3">
    <source>
        <dbReference type="ARBA" id="ARBA00008097"/>
    </source>
</evidence>
<comment type="pathway">
    <text evidence="1">Protein modification; [NiFe] hydrogenase maturation.</text>
</comment>
<organism evidence="15 16">
    <name type="scientific">Candidatus Weimeria bifida</name>
    <dbReference type="NCBI Taxonomy" id="2599074"/>
    <lineage>
        <taxon>Bacteria</taxon>
        <taxon>Bacillati</taxon>
        <taxon>Bacillota</taxon>
        <taxon>Clostridia</taxon>
        <taxon>Lachnospirales</taxon>
        <taxon>Lachnospiraceae</taxon>
        <taxon>Candidatus Weimeria</taxon>
    </lineage>
</organism>
<keyword evidence="12" id="KW-0378">Hydrolase</keyword>
<dbReference type="PROSITE" id="PS51163">
    <property type="entry name" value="YRDC"/>
    <property type="match status" value="1"/>
</dbReference>
<accession>A0A6N7J110</accession>
<dbReference type="Proteomes" id="UP000460257">
    <property type="component" value="Unassembled WGS sequence"/>
</dbReference>
<dbReference type="GO" id="GO:0016874">
    <property type="term" value="F:ligase activity"/>
    <property type="evidence" value="ECO:0007669"/>
    <property type="project" value="UniProtKB-KW"/>
</dbReference>
<dbReference type="GO" id="GO:0051604">
    <property type="term" value="P:protein maturation"/>
    <property type="evidence" value="ECO:0007669"/>
    <property type="project" value="TreeGrafter"/>
</dbReference>
<dbReference type="GO" id="GO:0003998">
    <property type="term" value="F:acylphosphatase activity"/>
    <property type="evidence" value="ECO:0007669"/>
    <property type="project" value="UniProtKB-EC"/>
</dbReference>
<evidence type="ECO:0000256" key="7">
    <source>
        <dbReference type="ARBA" id="ARBA00022723"/>
    </source>
</evidence>
<dbReference type="Gene3D" id="3.90.870.30">
    <property type="match status" value="1"/>
</dbReference>
<keyword evidence="6" id="KW-0436">Ligase</keyword>
<dbReference type="EMBL" id="VOGC01000009">
    <property type="protein sequence ID" value="MQN02222.1"/>
    <property type="molecule type" value="Genomic_DNA"/>
</dbReference>
<dbReference type="Gene3D" id="3.30.70.100">
    <property type="match status" value="1"/>
</dbReference>
<comment type="similarity">
    <text evidence="2">Belongs to the acylphosphatase family.</text>
</comment>
<evidence type="ECO:0000256" key="4">
    <source>
        <dbReference type="ARBA" id="ARBA00012150"/>
    </source>
</evidence>
<dbReference type="NCBIfam" id="TIGR00143">
    <property type="entry name" value="hypF"/>
    <property type="match status" value="1"/>
</dbReference>
<keyword evidence="8" id="KW-0863">Zinc-finger</keyword>
<keyword evidence="7" id="KW-0479">Metal-binding</keyword>
<comment type="caution">
    <text evidence="15">The sequence shown here is derived from an EMBL/GenBank/DDBJ whole genome shotgun (WGS) entry which is preliminary data.</text>
</comment>
<evidence type="ECO:0000256" key="8">
    <source>
        <dbReference type="ARBA" id="ARBA00022771"/>
    </source>
</evidence>
<dbReference type="UniPathway" id="UPA00335"/>
<evidence type="ECO:0000256" key="9">
    <source>
        <dbReference type="ARBA" id="ARBA00022833"/>
    </source>
</evidence>
<dbReference type="Pfam" id="PF17788">
    <property type="entry name" value="HypF_C"/>
    <property type="match status" value="1"/>
</dbReference>
<feature type="active site" evidence="12">
    <location>
        <position position="34"/>
    </location>
</feature>
<dbReference type="InterPro" id="IPR041440">
    <property type="entry name" value="HypF_C"/>
</dbReference>
<evidence type="ECO:0000259" key="13">
    <source>
        <dbReference type="PROSITE" id="PS51160"/>
    </source>
</evidence>
<dbReference type="InterPro" id="IPR051060">
    <property type="entry name" value="Carbamoyltrans_HypF-like"/>
</dbReference>
<dbReference type="Pfam" id="PF00708">
    <property type="entry name" value="Acylphosphatase"/>
    <property type="match status" value="1"/>
</dbReference>
<feature type="domain" description="YrdC-like" evidence="14">
    <location>
        <begin position="258"/>
        <end position="453"/>
    </location>
</feature>
<dbReference type="AlphaFoldDB" id="A0A6N7J110"/>
<keyword evidence="9" id="KW-0862">Zinc</keyword>
<dbReference type="SUPFAM" id="SSF54975">
    <property type="entry name" value="Acylphosphatase/BLUF domain-like"/>
    <property type="match status" value="1"/>
</dbReference>
<keyword evidence="16" id="KW-1185">Reference proteome</keyword>
<evidence type="ECO:0000256" key="5">
    <source>
        <dbReference type="ARBA" id="ARBA00015991"/>
    </source>
</evidence>
<evidence type="ECO:0000256" key="12">
    <source>
        <dbReference type="PROSITE-ProRule" id="PRU00520"/>
    </source>
</evidence>
<dbReference type="InterPro" id="IPR017945">
    <property type="entry name" value="DHBP_synth_RibB-like_a/b_dom"/>
</dbReference>
<gene>
    <name evidence="15" type="primary">hypF</name>
    <name evidence="15" type="ORF">FRC54_10125</name>
</gene>
<name>A0A6N7J110_9FIRM</name>
<dbReference type="InterPro" id="IPR036046">
    <property type="entry name" value="Acylphosphatase-like_dom_sf"/>
</dbReference>
<dbReference type="InterPro" id="IPR011125">
    <property type="entry name" value="Znf_HypF"/>
</dbReference>
<evidence type="ECO:0000313" key="15">
    <source>
        <dbReference type="EMBL" id="MQN02222.1"/>
    </source>
</evidence>
<protein>
    <recommendedName>
        <fullName evidence="5 12">acylphosphatase</fullName>
        <ecNumber evidence="4 12">3.6.1.7</ecNumber>
    </recommendedName>
</protein>
<evidence type="ECO:0000256" key="1">
    <source>
        <dbReference type="ARBA" id="ARBA00004711"/>
    </source>
</evidence>
<comment type="catalytic activity">
    <reaction evidence="11">
        <text>C-terminal L-cysteinyl-[HypE protein] + carbamoyl phosphate + ATP + H2O = C-terminal S-carboxamide-L-cysteinyl-[HypE protein] + AMP + phosphate + diphosphate + H(+)</text>
        <dbReference type="Rhea" id="RHEA:55636"/>
        <dbReference type="Rhea" id="RHEA-COMP:14247"/>
        <dbReference type="Rhea" id="RHEA-COMP:14392"/>
        <dbReference type="ChEBI" id="CHEBI:15377"/>
        <dbReference type="ChEBI" id="CHEBI:15378"/>
        <dbReference type="ChEBI" id="CHEBI:30616"/>
        <dbReference type="ChEBI" id="CHEBI:33019"/>
        <dbReference type="ChEBI" id="CHEBI:43474"/>
        <dbReference type="ChEBI" id="CHEBI:58228"/>
        <dbReference type="ChEBI" id="CHEBI:76913"/>
        <dbReference type="ChEBI" id="CHEBI:139126"/>
        <dbReference type="ChEBI" id="CHEBI:456215"/>
    </reaction>
</comment>
<dbReference type="InterPro" id="IPR055128">
    <property type="entry name" value="HypF_C_2"/>
</dbReference>
<dbReference type="PANTHER" id="PTHR42959">
    <property type="entry name" value="CARBAMOYLTRANSFERASE"/>
    <property type="match status" value="1"/>
</dbReference>
<dbReference type="Gene3D" id="3.30.420.360">
    <property type="match status" value="1"/>
</dbReference>
<dbReference type="Pfam" id="PF01300">
    <property type="entry name" value="Sua5_yciO_yrdC"/>
    <property type="match status" value="1"/>
</dbReference>
<feature type="domain" description="Acylphosphatase-like" evidence="13">
    <location>
        <begin position="3"/>
        <end position="101"/>
    </location>
</feature>
<dbReference type="Gene3D" id="3.90.870.40">
    <property type="match status" value="1"/>
</dbReference>
<evidence type="ECO:0000256" key="10">
    <source>
        <dbReference type="ARBA" id="ARBA00047645"/>
    </source>
</evidence>
<comment type="similarity">
    <text evidence="3">Belongs to the carbamoyltransferase HypF family.</text>
</comment>
<dbReference type="GO" id="GO:0003725">
    <property type="term" value="F:double-stranded RNA binding"/>
    <property type="evidence" value="ECO:0007669"/>
    <property type="project" value="InterPro"/>
</dbReference>
<dbReference type="GO" id="GO:0008270">
    <property type="term" value="F:zinc ion binding"/>
    <property type="evidence" value="ECO:0007669"/>
    <property type="project" value="UniProtKB-KW"/>
</dbReference>
<dbReference type="InterPro" id="IPR006070">
    <property type="entry name" value="Sua5-like_dom"/>
</dbReference>
<dbReference type="PROSITE" id="PS51160">
    <property type="entry name" value="ACYLPHOSPHATASE_3"/>
    <property type="match status" value="1"/>
</dbReference>
<evidence type="ECO:0000313" key="16">
    <source>
        <dbReference type="Proteomes" id="UP000460257"/>
    </source>
</evidence>
<feature type="active site" evidence="12">
    <location>
        <position position="18"/>
    </location>
</feature>
<dbReference type="InterPro" id="IPR017968">
    <property type="entry name" value="Acylphosphatase_CS"/>
</dbReference>
<evidence type="ECO:0000256" key="11">
    <source>
        <dbReference type="ARBA" id="ARBA00048220"/>
    </source>
</evidence>
<evidence type="ECO:0000256" key="6">
    <source>
        <dbReference type="ARBA" id="ARBA00022598"/>
    </source>
</evidence>
<reference evidence="15" key="1">
    <citation type="journal article" date="2020" name="Appl. Environ. Microbiol.">
        <title>Medium-Chain Fatty Acid Synthesis by 'Candidatus Weimeria bifida' gen. nov., sp. nov., and 'Candidatus Pseudoramibacter fermentans' sp. nov.</title>
        <authorList>
            <person name="Scarborough M.J."/>
            <person name="Myers K.S."/>
            <person name="Donohue T.J."/>
            <person name="Noguera D.R."/>
        </authorList>
    </citation>
    <scope>NUCLEOTIDE SEQUENCE</scope>
    <source>
        <strain evidence="15">LCO1.1</strain>
    </source>
</reference>
<dbReference type="SUPFAM" id="SSF55821">
    <property type="entry name" value="YrdC/RibB"/>
    <property type="match status" value="1"/>
</dbReference>
<dbReference type="Gene3D" id="3.30.420.40">
    <property type="match status" value="1"/>
</dbReference>
<dbReference type="GO" id="GO:0016743">
    <property type="term" value="F:carboxyl- or carbamoyltransferase activity"/>
    <property type="evidence" value="ECO:0007669"/>
    <property type="project" value="InterPro"/>
</dbReference>
<evidence type="ECO:0000256" key="2">
    <source>
        <dbReference type="ARBA" id="ARBA00005614"/>
    </source>
</evidence>
<dbReference type="InterPro" id="IPR001792">
    <property type="entry name" value="Acylphosphatase-like_dom"/>
</dbReference>
<sequence length="867" mass="96698">MDYFRIKIYGIVQGVGFRPFISRLFQGCRGSVKNCGSYVDVLLKAATEKEQLRNRIIVNAPKRAEIVDIQIQNLSKQEYQDLLSEDIPERGESGKSFFIAKSPEEKPAGEPVFIPPDLAVCDDCARELYDPSNRRYLHPFINCTQCGPRLTIIDSLPYDRYRTSMKIFPMCGPCGKEYTDPHDRRYDAQPVCCNDCGPKVYFLKHDSKSGPEIESHDADYSKITRHNADYSKITRHNADYSKITCHNADDYEISSRNGDAITQARRALINGEIIAVKGIGGFHLYCDASNENAVTELRRRKGRPAKPFAVMAKNLLTVKKICVVGNDAQTELLTGHRKPIVLLEKRAVSQKNVADSVAPENDSLGVMLPYAPLQLLLFSYPDGLDEKMPEVLVATSANRSGGVICRTEEEVEKTLGNVCDAILSHDREILTRADDSVVDFFEEKPYMIRRSRGYAPLPVTVTEKLFDKNVKTASEPSADRNSDDILAFGGELKNTFCIGKGRLLYPSSYIGDLSDLNSDRALEETVERFLRMLDAHPAVVVCDKHPSYRSRACAVKFVENHPGTRLVEVQHHYAHVLSVMAENHFYDKVIGVSYDGTGYGDDGTIWGGEIFLCDVKKYRRVWHISPFIFSGGDVSAREGFRVALSMLFDKYKTEEIYDIIKRLDLCDEKYVKPLRAMHDTGINSVMSTSCGRLFDAVSAVLGICRSASYEGEASMGLETAAERYLRSRNVTSRYADDLYRKVFLDDADDPCGNENDLCLDVTDPQSTSELFYRIVDAKLAGGDSGKLAFYFHRELARITVEEALKVRSESGCAAVALSGGCFQNTLLLALTKNGLEKNGFKVLTAHEIPPNDGGISLGQCLKGKVCV</sequence>
<dbReference type="PROSITE" id="PS00150">
    <property type="entry name" value="ACYLPHOSPHATASE_1"/>
    <property type="match status" value="1"/>
</dbReference>
<proteinExistence type="inferred from homology"/>